<dbReference type="RefSeq" id="WP_183948594.1">
    <property type="nucleotide sequence ID" value="NZ_JACHHX010000012.1"/>
</dbReference>
<dbReference type="SUPFAM" id="SSF50475">
    <property type="entry name" value="FMN-binding split barrel"/>
    <property type="match status" value="1"/>
</dbReference>
<dbReference type="PIRSF" id="PIRSF000190">
    <property type="entry name" value="Pyd_amn-ph_oxd"/>
    <property type="match status" value="1"/>
</dbReference>
<feature type="binding site" evidence="6">
    <location>
        <position position="88"/>
    </location>
    <ligand>
        <name>FMN</name>
        <dbReference type="ChEBI" id="CHEBI:58210"/>
    </ligand>
</feature>
<keyword evidence="2 5" id="KW-0285">Flavoprotein</keyword>
<feature type="binding site" evidence="5 6">
    <location>
        <position position="66"/>
    </location>
    <ligand>
        <name>FMN</name>
        <dbReference type="ChEBI" id="CHEBI:58210"/>
    </ligand>
</feature>
<comment type="cofactor">
    <cofactor evidence="5 6">
        <name>FMN</name>
        <dbReference type="ChEBI" id="CHEBI:58210"/>
    </cofactor>
    <text evidence="5 6">Binds 1 FMN per subunit.</text>
</comment>
<gene>
    <name evidence="5" type="primary">pdxH</name>
    <name evidence="9" type="ORF">HNQ58_001830</name>
</gene>
<keyword evidence="10" id="KW-1185">Reference proteome</keyword>
<comment type="catalytic activity">
    <reaction evidence="5">
        <text>pyridoxine 5'-phosphate + O2 = pyridoxal 5'-phosphate + H2O2</text>
        <dbReference type="Rhea" id="RHEA:15149"/>
        <dbReference type="ChEBI" id="CHEBI:15379"/>
        <dbReference type="ChEBI" id="CHEBI:16240"/>
        <dbReference type="ChEBI" id="CHEBI:58589"/>
        <dbReference type="ChEBI" id="CHEBI:597326"/>
        <dbReference type="EC" id="1.4.3.5"/>
    </reaction>
</comment>
<feature type="binding site" evidence="5">
    <location>
        <position position="108"/>
    </location>
    <ligand>
        <name>substrate</name>
    </ligand>
</feature>
<feature type="binding site" evidence="5 6">
    <location>
        <begin position="125"/>
        <end position="126"/>
    </location>
    <ligand>
        <name>FMN</name>
        <dbReference type="ChEBI" id="CHEBI:58210"/>
    </ligand>
</feature>
<dbReference type="Pfam" id="PF10590">
    <property type="entry name" value="PNP_phzG_C"/>
    <property type="match status" value="1"/>
</dbReference>
<evidence type="ECO:0000313" key="10">
    <source>
        <dbReference type="Proteomes" id="UP000519004"/>
    </source>
</evidence>
<evidence type="ECO:0000256" key="4">
    <source>
        <dbReference type="ARBA" id="ARBA00023002"/>
    </source>
</evidence>
<dbReference type="EMBL" id="JACHHX010000012">
    <property type="protein sequence ID" value="MBB5015920.1"/>
    <property type="molecule type" value="Genomic_DNA"/>
</dbReference>
<feature type="binding site" evidence="5">
    <location>
        <position position="112"/>
    </location>
    <ligand>
        <name>substrate</name>
    </ligand>
</feature>
<dbReference type="Proteomes" id="UP000519004">
    <property type="component" value="Unassembled WGS sequence"/>
</dbReference>
<feature type="binding site" evidence="5 6">
    <location>
        <position position="65"/>
    </location>
    <ligand>
        <name>FMN</name>
        <dbReference type="ChEBI" id="CHEBI:58210"/>
    </ligand>
</feature>
<keyword evidence="5" id="KW-0664">Pyridoxine biosynthesis</keyword>
<evidence type="ECO:0000259" key="8">
    <source>
        <dbReference type="Pfam" id="PF10590"/>
    </source>
</evidence>
<feature type="binding site" evidence="5 6">
    <location>
        <begin position="44"/>
        <end position="49"/>
    </location>
    <ligand>
        <name>FMN</name>
        <dbReference type="ChEBI" id="CHEBI:58210"/>
    </ligand>
</feature>
<reference evidence="9 10" key="1">
    <citation type="submission" date="2020-08" db="EMBL/GenBank/DDBJ databases">
        <title>Genomic Encyclopedia of Type Strains, Phase IV (KMG-IV): sequencing the most valuable type-strain genomes for metagenomic binning, comparative biology and taxonomic classification.</title>
        <authorList>
            <person name="Goeker M."/>
        </authorList>
    </citation>
    <scope>NUCLEOTIDE SEQUENCE [LARGE SCALE GENOMIC DNA]</scope>
    <source>
        <strain evidence="9 10">DSM 25897</strain>
    </source>
</reference>
<dbReference type="InterPro" id="IPR000659">
    <property type="entry name" value="Pyridox_Oxase"/>
</dbReference>
<feature type="binding site" evidence="5 6">
    <location>
        <position position="170"/>
    </location>
    <ligand>
        <name>FMN</name>
        <dbReference type="ChEBI" id="CHEBI:58210"/>
    </ligand>
</feature>
<name>A0A7W7Y0N0_9GAMM</name>
<protein>
    <recommendedName>
        <fullName evidence="5">Pyridoxine/pyridoxamine 5'-phosphate oxidase</fullName>
        <ecNumber evidence="5">1.4.3.5</ecNumber>
    </recommendedName>
    <alternativeName>
        <fullName evidence="5">PNP/PMP oxidase</fullName>
        <shortName evidence="5">PNPOx</shortName>
    </alternativeName>
    <alternativeName>
        <fullName evidence="5">Pyridoxal 5'-phosphate synthase</fullName>
    </alternativeName>
</protein>
<evidence type="ECO:0000256" key="2">
    <source>
        <dbReference type="ARBA" id="ARBA00022630"/>
    </source>
</evidence>
<feature type="binding site" evidence="5">
    <location>
        <position position="116"/>
    </location>
    <ligand>
        <name>substrate</name>
    </ligand>
</feature>
<keyword evidence="4 5" id="KW-0560">Oxidoreductase</keyword>
<dbReference type="GO" id="GO:0008615">
    <property type="term" value="P:pyridoxine biosynthetic process"/>
    <property type="evidence" value="ECO:0007669"/>
    <property type="project" value="UniProtKB-UniRule"/>
</dbReference>
<evidence type="ECO:0000256" key="3">
    <source>
        <dbReference type="ARBA" id="ARBA00022643"/>
    </source>
</evidence>
<dbReference type="InterPro" id="IPR019740">
    <property type="entry name" value="Pyridox_Oxase_CS"/>
</dbReference>
<organism evidence="9 10">
    <name type="scientific">Rehaibacterium terrae</name>
    <dbReference type="NCBI Taxonomy" id="1341696"/>
    <lineage>
        <taxon>Bacteria</taxon>
        <taxon>Pseudomonadati</taxon>
        <taxon>Pseudomonadota</taxon>
        <taxon>Gammaproteobacteria</taxon>
        <taxon>Lysobacterales</taxon>
        <taxon>Lysobacteraceae</taxon>
        <taxon>Rehaibacterium</taxon>
    </lineage>
</organism>
<dbReference type="Gene3D" id="2.30.110.10">
    <property type="entry name" value="Electron Transport, Fmn-binding Protein, Chain A"/>
    <property type="match status" value="1"/>
</dbReference>
<dbReference type="PANTHER" id="PTHR10851:SF0">
    <property type="entry name" value="PYRIDOXINE-5'-PHOSPHATE OXIDASE"/>
    <property type="match status" value="1"/>
</dbReference>
<feature type="domain" description="Pyridoxamine 5'-phosphate oxidase N-terminal" evidence="7">
    <location>
        <begin position="24"/>
        <end position="140"/>
    </location>
</feature>
<comment type="pathway">
    <text evidence="5">Cofactor metabolism; pyridoxal 5'-phosphate salvage; pyridoxal 5'-phosphate from pyridoxamine 5'-phosphate: step 1/1.</text>
</comment>
<evidence type="ECO:0000313" key="9">
    <source>
        <dbReference type="EMBL" id="MBB5015920.1"/>
    </source>
</evidence>
<dbReference type="UniPathway" id="UPA01068">
    <property type="reaction ID" value="UER00304"/>
</dbReference>
<proteinExistence type="inferred from homology"/>
<feature type="binding site" evidence="5">
    <location>
        <position position="49"/>
    </location>
    <ligand>
        <name>substrate</name>
    </ligand>
</feature>
<feature type="binding site" evidence="5">
    <location>
        <begin position="176"/>
        <end position="178"/>
    </location>
    <ligand>
        <name>substrate</name>
    </ligand>
</feature>
<feature type="binding site" evidence="5">
    <location>
        <position position="90"/>
    </location>
    <ligand>
        <name>FMN</name>
        <dbReference type="ChEBI" id="CHEBI:58210"/>
    </ligand>
</feature>
<comment type="similarity">
    <text evidence="1 5">Belongs to the pyridoxamine 5'-phosphate oxidase family.</text>
</comment>
<dbReference type="NCBIfam" id="NF004231">
    <property type="entry name" value="PRK05679.1"/>
    <property type="match status" value="1"/>
</dbReference>
<dbReference type="PROSITE" id="PS01064">
    <property type="entry name" value="PYRIDOX_OXIDASE"/>
    <property type="match status" value="1"/>
</dbReference>
<evidence type="ECO:0000256" key="1">
    <source>
        <dbReference type="ARBA" id="ARBA00007301"/>
    </source>
</evidence>
<comment type="catalytic activity">
    <reaction evidence="5">
        <text>pyridoxamine 5'-phosphate + O2 + H2O = pyridoxal 5'-phosphate + H2O2 + NH4(+)</text>
        <dbReference type="Rhea" id="RHEA:15817"/>
        <dbReference type="ChEBI" id="CHEBI:15377"/>
        <dbReference type="ChEBI" id="CHEBI:15379"/>
        <dbReference type="ChEBI" id="CHEBI:16240"/>
        <dbReference type="ChEBI" id="CHEBI:28938"/>
        <dbReference type="ChEBI" id="CHEBI:58451"/>
        <dbReference type="ChEBI" id="CHEBI:597326"/>
        <dbReference type="EC" id="1.4.3.5"/>
    </reaction>
</comment>
<dbReference type="HAMAP" id="MF_01629">
    <property type="entry name" value="PdxH"/>
    <property type="match status" value="1"/>
</dbReference>
<dbReference type="GO" id="GO:0010181">
    <property type="term" value="F:FMN binding"/>
    <property type="evidence" value="ECO:0007669"/>
    <property type="project" value="UniProtKB-UniRule"/>
</dbReference>
<comment type="subunit">
    <text evidence="5">Homodimer.</text>
</comment>
<dbReference type="PANTHER" id="PTHR10851">
    <property type="entry name" value="PYRIDOXINE-5-PHOSPHATE OXIDASE"/>
    <property type="match status" value="1"/>
</dbReference>
<comment type="caution">
    <text evidence="9">The sequence shown here is derived from an EMBL/GenBank/DDBJ whole genome shotgun (WGS) entry which is preliminary data.</text>
</comment>
<dbReference type="EC" id="1.4.3.5" evidence="5"/>
<evidence type="ECO:0000256" key="6">
    <source>
        <dbReference type="PIRSR" id="PIRSR000190-2"/>
    </source>
</evidence>
<dbReference type="NCBIfam" id="TIGR00558">
    <property type="entry name" value="pdxH"/>
    <property type="match status" value="1"/>
</dbReference>
<comment type="function">
    <text evidence="5">Catalyzes the oxidation of either pyridoxine 5'-phosphate (PNP) or pyridoxamine 5'-phosphate (PMP) into pyridoxal 5'-phosphate (PLP).</text>
</comment>
<feature type="domain" description="Pyridoxine 5'-phosphate oxidase dimerisation C-terminal" evidence="8">
    <location>
        <begin position="157"/>
        <end position="197"/>
    </location>
</feature>
<dbReference type="InterPro" id="IPR012349">
    <property type="entry name" value="Split_barrel_FMN-bd"/>
</dbReference>
<sequence>MSDLYTEALDTFRELLDEARAAGDPEPTAMTLATASRDGRPAARTVLLKGVDARGFVFFTNFDSRKGQHLRENPQAALLFLWKTLRHQVQAKIEGRVERVSDEEADAYFASRPRMSQLGAWASLQSQTLDSRETFEKRLADYEREFAGGEVPRPPHWGGFRVVPDRIEFWYGAEFRLHERHCYERVDGKWIKRLLYP</sequence>
<comment type="pathway">
    <text evidence="5">Cofactor metabolism; pyridoxal 5'-phosphate salvage; pyridoxal 5'-phosphate from pyridoxine 5'-phosphate: step 1/1.</text>
</comment>
<dbReference type="InterPro" id="IPR011576">
    <property type="entry name" value="Pyridox_Oxase_N"/>
</dbReference>
<feature type="binding site" evidence="5 6">
    <location>
        <position position="180"/>
    </location>
    <ligand>
        <name>FMN</name>
        <dbReference type="ChEBI" id="CHEBI:58210"/>
    </ligand>
</feature>
<accession>A0A7W7Y0N0</accession>
<dbReference type="GO" id="GO:0004733">
    <property type="term" value="F:pyridoxamine phosphate oxidase activity"/>
    <property type="evidence" value="ECO:0007669"/>
    <property type="project" value="UniProtKB-UniRule"/>
</dbReference>
<feature type="binding site" evidence="5 6">
    <location>
        <begin position="59"/>
        <end position="60"/>
    </location>
    <ligand>
        <name>FMN</name>
        <dbReference type="ChEBI" id="CHEBI:58210"/>
    </ligand>
</feature>
<evidence type="ECO:0000256" key="5">
    <source>
        <dbReference type="HAMAP-Rule" id="MF_01629"/>
    </source>
</evidence>
<evidence type="ECO:0000259" key="7">
    <source>
        <dbReference type="Pfam" id="PF01243"/>
    </source>
</evidence>
<dbReference type="InterPro" id="IPR019576">
    <property type="entry name" value="Pyridoxamine_oxidase_dimer_C"/>
</dbReference>
<keyword evidence="3 5" id="KW-0288">FMN</keyword>
<dbReference type="AlphaFoldDB" id="A0A7W7Y0N0"/>
<dbReference type="Pfam" id="PF01243">
    <property type="entry name" value="PNPOx_N"/>
    <property type="match status" value="1"/>
</dbReference>